<sequence length="70" mass="8287">MRILLTTDFLNLEAKIIKKGLKKIETNEKRIYRTKMLPQKKAKNIGKAMIFHRISHSKLQISPIFPYFVD</sequence>
<evidence type="ECO:0000313" key="1">
    <source>
        <dbReference type="EMBL" id="MBB3703028.1"/>
    </source>
</evidence>
<dbReference type="AlphaFoldDB" id="A0A7W5XY08"/>
<name>A0A7W5XY08_9BACT</name>
<proteinExistence type="predicted"/>
<comment type="caution">
    <text evidence="1">The sequence shown here is derived from an EMBL/GenBank/DDBJ whole genome shotgun (WGS) entry which is preliminary data.</text>
</comment>
<protein>
    <submittedName>
        <fullName evidence="1">Uncharacterized protein</fullName>
    </submittedName>
</protein>
<evidence type="ECO:0000313" key="2">
    <source>
        <dbReference type="Proteomes" id="UP000541425"/>
    </source>
</evidence>
<dbReference type="RefSeq" id="WP_183696955.1">
    <property type="nucleotide sequence ID" value="NZ_JACICA010000007.1"/>
</dbReference>
<reference evidence="1 2" key="1">
    <citation type="submission" date="2020-08" db="EMBL/GenBank/DDBJ databases">
        <title>Genomic Encyclopedia of Type Strains, Phase IV (KMG-IV): sequencing the most valuable type-strain genomes for metagenomic binning, comparative biology and taxonomic classification.</title>
        <authorList>
            <person name="Goeker M."/>
        </authorList>
    </citation>
    <scope>NUCLEOTIDE SEQUENCE [LARGE SCALE GENOMIC DNA]</scope>
    <source>
        <strain evidence="1 2">DSM 22548</strain>
    </source>
</reference>
<gene>
    <name evidence="1" type="ORF">FHS60_001501</name>
</gene>
<dbReference type="Proteomes" id="UP000541425">
    <property type="component" value="Unassembled WGS sequence"/>
</dbReference>
<dbReference type="EMBL" id="JACICA010000007">
    <property type="protein sequence ID" value="MBB3703028.1"/>
    <property type="molecule type" value="Genomic_DNA"/>
</dbReference>
<accession>A0A7W5XY08</accession>
<organism evidence="1 2">
    <name type="scientific">Alloprevotella rava</name>
    <dbReference type="NCBI Taxonomy" id="671218"/>
    <lineage>
        <taxon>Bacteria</taxon>
        <taxon>Pseudomonadati</taxon>
        <taxon>Bacteroidota</taxon>
        <taxon>Bacteroidia</taxon>
        <taxon>Bacteroidales</taxon>
        <taxon>Prevotellaceae</taxon>
        <taxon>Alloprevotella</taxon>
    </lineage>
</organism>